<feature type="region of interest" description="Disordered" evidence="1">
    <location>
        <begin position="374"/>
        <end position="394"/>
    </location>
</feature>
<dbReference type="EMBL" id="MU151060">
    <property type="protein sequence ID" value="KAF9453604.1"/>
    <property type="molecule type" value="Genomic_DNA"/>
</dbReference>
<dbReference type="PRINTS" id="PR00625">
    <property type="entry name" value="JDOMAIN"/>
</dbReference>
<dbReference type="GO" id="GO:0005634">
    <property type="term" value="C:nucleus"/>
    <property type="evidence" value="ECO:0007669"/>
    <property type="project" value="TreeGrafter"/>
</dbReference>
<sequence>MASNLYEVLGVPKDANVEQIRKAYKKKALKTHPDKLPPTMSEEERQVFGNKFKEISHACEILTDPKKRSEYDMHGVWPPPPQPENNASDSFSHDNMPGRQRGQRSHTFPDQFFTHHHHPYSNFTFQDPRELFESIIRELRELDDIFAPGPSSLPGFPFHPFGGNVRSQSLFSNSFFPPMPPMPPMPTFPFGPFSPMFENNQGHGSFSSVSSETIITTSVNGVTQTTHTKRNADGTEHVTRKYSDGREVYTINGMEQPAHGHLPQTDHEPAQPPSNQSQSRAIRHHSLPQSQSQSRPHHRSTMPSYSQPHRIQSRHSTLAQPQRTLFDMQVTQEPDYDTSPPPYPGSSTHYTYTQTSAERPVYRERERRINDRYTNGDANRYDDRHHYHRSSYRV</sequence>
<dbReference type="OrthoDB" id="442087at2759"/>
<reference evidence="3" key="1">
    <citation type="submission" date="2020-11" db="EMBL/GenBank/DDBJ databases">
        <authorList>
            <consortium name="DOE Joint Genome Institute"/>
            <person name="Ahrendt S."/>
            <person name="Riley R."/>
            <person name="Andreopoulos W."/>
            <person name="Labutti K."/>
            <person name="Pangilinan J."/>
            <person name="Ruiz-Duenas F.J."/>
            <person name="Barrasa J.M."/>
            <person name="Sanchez-Garcia M."/>
            <person name="Camarero S."/>
            <person name="Miyauchi S."/>
            <person name="Serrano A."/>
            <person name="Linde D."/>
            <person name="Babiker R."/>
            <person name="Drula E."/>
            <person name="Ayuso-Fernandez I."/>
            <person name="Pacheco R."/>
            <person name="Padilla G."/>
            <person name="Ferreira P."/>
            <person name="Barriuso J."/>
            <person name="Kellner H."/>
            <person name="Castanera R."/>
            <person name="Alfaro M."/>
            <person name="Ramirez L."/>
            <person name="Pisabarro A.G."/>
            <person name="Kuo A."/>
            <person name="Tritt A."/>
            <person name="Lipzen A."/>
            <person name="He G."/>
            <person name="Yan M."/>
            <person name="Ng V."/>
            <person name="Cullen D."/>
            <person name="Martin F."/>
            <person name="Rosso M.-N."/>
            <person name="Henrissat B."/>
            <person name="Hibbett D."/>
            <person name="Martinez A.T."/>
            <person name="Grigoriev I.V."/>
        </authorList>
    </citation>
    <scope>NUCLEOTIDE SEQUENCE</scope>
    <source>
        <strain evidence="3">MF-IS2</strain>
    </source>
</reference>
<dbReference type="SUPFAM" id="SSF46565">
    <property type="entry name" value="Chaperone J-domain"/>
    <property type="match status" value="1"/>
</dbReference>
<dbReference type="SMART" id="SM00271">
    <property type="entry name" value="DnaJ"/>
    <property type="match status" value="1"/>
</dbReference>
<protein>
    <submittedName>
        <fullName evidence="3">DnaJ-domain-containing protein</fullName>
    </submittedName>
</protein>
<dbReference type="PROSITE" id="PS50076">
    <property type="entry name" value="DNAJ_2"/>
    <property type="match status" value="1"/>
</dbReference>
<feature type="region of interest" description="Disordered" evidence="1">
    <location>
        <begin position="75"/>
        <end position="106"/>
    </location>
</feature>
<dbReference type="Pfam" id="PF00226">
    <property type="entry name" value="DnaJ"/>
    <property type="match status" value="1"/>
</dbReference>
<dbReference type="CDD" id="cd06257">
    <property type="entry name" value="DnaJ"/>
    <property type="match status" value="1"/>
</dbReference>
<feature type="region of interest" description="Disordered" evidence="1">
    <location>
        <begin position="221"/>
        <end position="244"/>
    </location>
</feature>
<dbReference type="GO" id="GO:0051082">
    <property type="term" value="F:unfolded protein binding"/>
    <property type="evidence" value="ECO:0007669"/>
    <property type="project" value="TreeGrafter"/>
</dbReference>
<dbReference type="AlphaFoldDB" id="A0A9P5XMJ8"/>
<dbReference type="GO" id="GO:0044183">
    <property type="term" value="F:protein folding chaperone"/>
    <property type="evidence" value="ECO:0007669"/>
    <property type="project" value="TreeGrafter"/>
</dbReference>
<proteinExistence type="predicted"/>
<evidence type="ECO:0000313" key="4">
    <source>
        <dbReference type="Proteomes" id="UP000807342"/>
    </source>
</evidence>
<gene>
    <name evidence="3" type="ORF">P691DRAFT_800238</name>
</gene>
<dbReference type="InterPro" id="IPR001623">
    <property type="entry name" value="DnaJ_domain"/>
</dbReference>
<dbReference type="GO" id="GO:0005737">
    <property type="term" value="C:cytoplasm"/>
    <property type="evidence" value="ECO:0007669"/>
    <property type="project" value="TreeGrafter"/>
</dbReference>
<dbReference type="InterPro" id="IPR036869">
    <property type="entry name" value="J_dom_sf"/>
</dbReference>
<dbReference type="Gene3D" id="1.10.287.110">
    <property type="entry name" value="DnaJ domain"/>
    <property type="match status" value="1"/>
</dbReference>
<evidence type="ECO:0000256" key="1">
    <source>
        <dbReference type="SAM" id="MobiDB-lite"/>
    </source>
</evidence>
<evidence type="ECO:0000259" key="2">
    <source>
        <dbReference type="PROSITE" id="PS50076"/>
    </source>
</evidence>
<accession>A0A9P5XMJ8</accession>
<feature type="compositionally biased region" description="Polar residues" evidence="1">
    <location>
        <begin position="301"/>
        <end position="323"/>
    </location>
</feature>
<dbReference type="PANTHER" id="PTHR43948:SF14">
    <property type="entry name" value="PROTEIN DNAJ, PUTATIVE-RELATED"/>
    <property type="match status" value="1"/>
</dbReference>
<dbReference type="PANTHER" id="PTHR43948">
    <property type="entry name" value="DNAJ HOMOLOG SUBFAMILY B"/>
    <property type="match status" value="1"/>
</dbReference>
<dbReference type="GO" id="GO:0051087">
    <property type="term" value="F:protein-folding chaperone binding"/>
    <property type="evidence" value="ECO:0007669"/>
    <property type="project" value="TreeGrafter"/>
</dbReference>
<feature type="region of interest" description="Disordered" evidence="1">
    <location>
        <begin position="256"/>
        <end position="360"/>
    </location>
</feature>
<name>A0A9P5XMJ8_9AGAR</name>
<comment type="caution">
    <text evidence="3">The sequence shown here is derived from an EMBL/GenBank/DDBJ whole genome shotgun (WGS) entry which is preliminary data.</text>
</comment>
<feature type="domain" description="J" evidence="2">
    <location>
        <begin position="4"/>
        <end position="75"/>
    </location>
</feature>
<feature type="compositionally biased region" description="Basic and acidic residues" evidence="1">
    <location>
        <begin position="230"/>
        <end position="244"/>
    </location>
</feature>
<feature type="compositionally biased region" description="Polar residues" evidence="1">
    <location>
        <begin position="345"/>
        <end position="357"/>
    </location>
</feature>
<keyword evidence="4" id="KW-1185">Reference proteome</keyword>
<dbReference type="Proteomes" id="UP000807342">
    <property type="component" value="Unassembled WGS sequence"/>
</dbReference>
<evidence type="ECO:0000313" key="3">
    <source>
        <dbReference type="EMBL" id="KAF9453604.1"/>
    </source>
</evidence>
<organism evidence="3 4">
    <name type="scientific">Macrolepiota fuliginosa MF-IS2</name>
    <dbReference type="NCBI Taxonomy" id="1400762"/>
    <lineage>
        <taxon>Eukaryota</taxon>
        <taxon>Fungi</taxon>
        <taxon>Dikarya</taxon>
        <taxon>Basidiomycota</taxon>
        <taxon>Agaricomycotina</taxon>
        <taxon>Agaricomycetes</taxon>
        <taxon>Agaricomycetidae</taxon>
        <taxon>Agaricales</taxon>
        <taxon>Agaricineae</taxon>
        <taxon>Agaricaceae</taxon>
        <taxon>Macrolepiota</taxon>
    </lineage>
</organism>